<feature type="transmembrane region" description="Helical" evidence="1">
    <location>
        <begin position="128"/>
        <end position="153"/>
    </location>
</feature>
<evidence type="ECO:0000313" key="2">
    <source>
        <dbReference type="EMBL" id="VVC35667.1"/>
    </source>
</evidence>
<reference evidence="2 3" key="1">
    <citation type="submission" date="2019-08" db="EMBL/GenBank/DDBJ databases">
        <authorList>
            <person name="Alioto T."/>
            <person name="Alioto T."/>
            <person name="Gomez Garrido J."/>
        </authorList>
    </citation>
    <scope>NUCLEOTIDE SEQUENCE [LARGE SCALE GENOMIC DNA]</scope>
</reference>
<sequence length="415" mass="46877">MSLIQRKIQLVIVSILIITEAINSFPGKLKFIALIIFCLILNCYFIIFLDSNRAIEKCNITHSDCLKCDTDGLCKKCRKVLIVTTGQCAETCPSGYEYTWSTNDHQMGRVCSITDKTIFGSIQLSGQVAAITVGVIIGFLIVTTILLVVGMVVKFKKCSNIRSKSRLSPSLGPLTSGSHQSQESDDCDRLEFFKHLEKLRPEAPVFLSMLNETRKQVRELRGPSRQHSAIQAYRPVLKDLSRILILLNKEDCFLNPPSDWDILLAWGDRVLRRYKKQHPIMISQTNTNEHFSDKPIQLTTFTNSKKHRPLSASSSSPSRIKQLAISVFDDNYNDHNRHPDENDEVIMLREKTVSSFGRSTSPASLSLLEANASKSLLVAEWNAEMPPYNCYSTTTDDDDFFTLGFRPQDEITTEL</sequence>
<keyword evidence="2" id="KW-0675">Receptor</keyword>
<proteinExistence type="predicted"/>
<dbReference type="OrthoDB" id="7323052at2759"/>
<evidence type="ECO:0000256" key="1">
    <source>
        <dbReference type="SAM" id="Phobius"/>
    </source>
</evidence>
<keyword evidence="3" id="KW-1185">Reference proteome</keyword>
<dbReference type="Gene3D" id="2.10.220.10">
    <property type="entry name" value="Hormone Receptor, Insulin-like Growth Factor Receptor 1, Chain A, domain 2"/>
    <property type="match status" value="1"/>
</dbReference>
<accession>A0A5E4MVU1</accession>
<dbReference type="InterPro" id="IPR009030">
    <property type="entry name" value="Growth_fac_rcpt_cys_sf"/>
</dbReference>
<protein>
    <submittedName>
        <fullName evidence="2">Growth factor receptor cysteine-rich domain</fullName>
    </submittedName>
</protein>
<organism evidence="2 3">
    <name type="scientific">Cinara cedri</name>
    <dbReference type="NCBI Taxonomy" id="506608"/>
    <lineage>
        <taxon>Eukaryota</taxon>
        <taxon>Metazoa</taxon>
        <taxon>Ecdysozoa</taxon>
        <taxon>Arthropoda</taxon>
        <taxon>Hexapoda</taxon>
        <taxon>Insecta</taxon>
        <taxon>Pterygota</taxon>
        <taxon>Neoptera</taxon>
        <taxon>Paraneoptera</taxon>
        <taxon>Hemiptera</taxon>
        <taxon>Sternorrhyncha</taxon>
        <taxon>Aphidomorpha</taxon>
        <taxon>Aphidoidea</taxon>
        <taxon>Aphididae</taxon>
        <taxon>Lachninae</taxon>
        <taxon>Cinara</taxon>
    </lineage>
</organism>
<name>A0A5E4MVU1_9HEMI</name>
<dbReference type="InterPro" id="IPR006212">
    <property type="entry name" value="Furin_repeat"/>
</dbReference>
<evidence type="ECO:0000313" key="3">
    <source>
        <dbReference type="Proteomes" id="UP000325440"/>
    </source>
</evidence>
<dbReference type="CDD" id="cd00064">
    <property type="entry name" value="FU"/>
    <property type="match status" value="1"/>
</dbReference>
<feature type="transmembrane region" description="Helical" evidence="1">
    <location>
        <begin position="31"/>
        <end position="49"/>
    </location>
</feature>
<keyword evidence="1" id="KW-1133">Transmembrane helix</keyword>
<dbReference type="EMBL" id="CABPRJ010001427">
    <property type="protein sequence ID" value="VVC35667.1"/>
    <property type="molecule type" value="Genomic_DNA"/>
</dbReference>
<dbReference type="Proteomes" id="UP000325440">
    <property type="component" value="Unassembled WGS sequence"/>
</dbReference>
<dbReference type="AlphaFoldDB" id="A0A5E4MVU1"/>
<dbReference type="SUPFAM" id="SSF57184">
    <property type="entry name" value="Growth factor receptor domain"/>
    <property type="match status" value="1"/>
</dbReference>
<keyword evidence="1" id="KW-0472">Membrane</keyword>
<gene>
    <name evidence="2" type="ORF">CINCED_3A018599</name>
</gene>
<keyword evidence="1" id="KW-0812">Transmembrane</keyword>